<evidence type="ECO:0000313" key="2">
    <source>
        <dbReference type="Proteomes" id="UP000029643"/>
    </source>
</evidence>
<accession>A0A090WU04</accession>
<gene>
    <name evidence="1" type="ORF">JCM19274_3427</name>
</gene>
<dbReference type="RefSeq" id="WP_227805616.1">
    <property type="nucleotide sequence ID" value="NZ_BBNU01000004.1"/>
</dbReference>
<dbReference type="AlphaFoldDB" id="A0A090WU04"/>
<organism evidence="1 2">
    <name type="scientific">Algibacter lectus</name>
    <dbReference type="NCBI Taxonomy" id="221126"/>
    <lineage>
        <taxon>Bacteria</taxon>
        <taxon>Pseudomonadati</taxon>
        <taxon>Bacteroidota</taxon>
        <taxon>Flavobacteriia</taxon>
        <taxon>Flavobacteriales</taxon>
        <taxon>Flavobacteriaceae</taxon>
        <taxon>Algibacter</taxon>
    </lineage>
</organism>
<sequence length="52" mass="5655">MLNFLYQQNANRNTAAIALRPPHIITGVGKSINLPNVPDVLISNVAKASRNK</sequence>
<protein>
    <submittedName>
        <fullName evidence="1">Uncharacterized protein</fullName>
    </submittedName>
</protein>
<dbReference type="EMBL" id="BBNU01000004">
    <property type="protein sequence ID" value="GAL78869.1"/>
    <property type="molecule type" value="Genomic_DNA"/>
</dbReference>
<dbReference type="Proteomes" id="UP000029643">
    <property type="component" value="Unassembled WGS sequence"/>
</dbReference>
<comment type="caution">
    <text evidence="1">The sequence shown here is derived from an EMBL/GenBank/DDBJ whole genome shotgun (WGS) entry which is preliminary data.</text>
</comment>
<reference evidence="1 2" key="1">
    <citation type="journal article" date="2014" name="Genome Announc.">
        <title>Draft Genome Sequences of Marine Flavobacterium Algibacter lectus Strains SS8 and NR4.</title>
        <authorList>
            <person name="Takatani N."/>
            <person name="Nakanishi M."/>
            <person name="Meirelles P."/>
            <person name="Mino S."/>
            <person name="Suda W."/>
            <person name="Oshima K."/>
            <person name="Hattori M."/>
            <person name="Ohkuma M."/>
            <person name="Hosokawa M."/>
            <person name="Miyashita K."/>
            <person name="Thompson F.L."/>
            <person name="Niwa A."/>
            <person name="Sawabe T."/>
            <person name="Sawabe T."/>
        </authorList>
    </citation>
    <scope>NUCLEOTIDE SEQUENCE [LARGE SCALE GENOMIC DNA]</scope>
    <source>
        <strain evidence="2">JCM19274</strain>
    </source>
</reference>
<evidence type="ECO:0000313" key="1">
    <source>
        <dbReference type="EMBL" id="GAL78869.1"/>
    </source>
</evidence>
<proteinExistence type="predicted"/>
<name>A0A090WU04_9FLAO</name>